<proteinExistence type="predicted"/>
<accession>A0ABD1LQJ3</accession>
<feature type="region of interest" description="Disordered" evidence="1">
    <location>
        <begin position="323"/>
        <end position="342"/>
    </location>
</feature>
<evidence type="ECO:0000313" key="3">
    <source>
        <dbReference type="Proteomes" id="UP001603857"/>
    </source>
</evidence>
<dbReference type="Gene3D" id="3.30.240.40">
    <property type="entry name" value="E6 early regulatory protein"/>
    <property type="match status" value="1"/>
</dbReference>
<protein>
    <submittedName>
        <fullName evidence="2">Uncharacterized protein</fullName>
    </submittedName>
</protein>
<keyword evidence="3" id="KW-1185">Reference proteome</keyword>
<dbReference type="EMBL" id="JBGMDY010000008">
    <property type="protein sequence ID" value="KAL2325787.1"/>
    <property type="molecule type" value="Genomic_DNA"/>
</dbReference>
<feature type="compositionally biased region" description="Polar residues" evidence="1">
    <location>
        <begin position="323"/>
        <end position="332"/>
    </location>
</feature>
<dbReference type="Proteomes" id="UP001603857">
    <property type="component" value="Unassembled WGS sequence"/>
</dbReference>
<dbReference type="AlphaFoldDB" id="A0ABD1LQJ3"/>
<organism evidence="2 3">
    <name type="scientific">Flemingia macrophylla</name>
    <dbReference type="NCBI Taxonomy" id="520843"/>
    <lineage>
        <taxon>Eukaryota</taxon>
        <taxon>Viridiplantae</taxon>
        <taxon>Streptophyta</taxon>
        <taxon>Embryophyta</taxon>
        <taxon>Tracheophyta</taxon>
        <taxon>Spermatophyta</taxon>
        <taxon>Magnoliopsida</taxon>
        <taxon>eudicotyledons</taxon>
        <taxon>Gunneridae</taxon>
        <taxon>Pentapetalae</taxon>
        <taxon>rosids</taxon>
        <taxon>fabids</taxon>
        <taxon>Fabales</taxon>
        <taxon>Fabaceae</taxon>
        <taxon>Papilionoideae</taxon>
        <taxon>50 kb inversion clade</taxon>
        <taxon>NPAAA clade</taxon>
        <taxon>indigoferoid/millettioid clade</taxon>
        <taxon>Phaseoleae</taxon>
        <taxon>Flemingia</taxon>
    </lineage>
</organism>
<sequence>MSILRLMLQTSIAGHHDRRGQTLDREDGFQLLAVSMKEMMPLSLEEFTTWLQIHLLKLERNDAIVIRGVHDMATDTSAGSKKLEGKLDALVNLVTLLAVNQKHASVARVCNHSIRGHTLDREDATDSCNRDKLMIYSKLSHQELEAIFSIKCLASTAVVACYRCLLHKPQNAHSLQVAMKKERHLYGGHFKNELVAIFSIKCLASAVVVPCYTCLQQKLQHAHSLQELEAIFSIKYLASTAVMACYRCLQHMRQDAHSHQELEAIFSIKCLASAVVVACYRCLQHMRQDAHSHQVATKKDRHLYGGHWKNGCRRCLQKRQASDSQIAKSPSSQEHRACLPPF</sequence>
<feature type="compositionally biased region" description="Basic and acidic residues" evidence="1">
    <location>
        <begin position="333"/>
        <end position="342"/>
    </location>
</feature>
<dbReference type="InterPro" id="IPR038575">
    <property type="entry name" value="E6_sf"/>
</dbReference>
<reference evidence="2 3" key="1">
    <citation type="submission" date="2024-08" db="EMBL/GenBank/DDBJ databases">
        <title>Insights into the chromosomal genome structure of Flemingia macrophylla.</title>
        <authorList>
            <person name="Ding Y."/>
            <person name="Zhao Y."/>
            <person name="Bi W."/>
            <person name="Wu M."/>
            <person name="Zhao G."/>
            <person name="Gong Y."/>
            <person name="Li W."/>
            <person name="Zhang P."/>
        </authorList>
    </citation>
    <scope>NUCLEOTIDE SEQUENCE [LARGE SCALE GENOMIC DNA]</scope>
    <source>
        <strain evidence="2">DYQJB</strain>
        <tissue evidence="2">Leaf</tissue>
    </source>
</reference>
<evidence type="ECO:0000313" key="2">
    <source>
        <dbReference type="EMBL" id="KAL2325787.1"/>
    </source>
</evidence>
<name>A0ABD1LQJ3_9FABA</name>
<gene>
    <name evidence="2" type="ORF">Fmac_024845</name>
</gene>
<comment type="caution">
    <text evidence="2">The sequence shown here is derived from an EMBL/GenBank/DDBJ whole genome shotgun (WGS) entry which is preliminary data.</text>
</comment>
<evidence type="ECO:0000256" key="1">
    <source>
        <dbReference type="SAM" id="MobiDB-lite"/>
    </source>
</evidence>